<dbReference type="InterPro" id="IPR032675">
    <property type="entry name" value="LRR_dom_sf"/>
</dbReference>
<comment type="caution">
    <text evidence="2">The sequence shown here is derived from an EMBL/GenBank/DDBJ whole genome shotgun (WGS) entry which is preliminary data.</text>
</comment>
<organism evidence="2 3">
    <name type="scientific">Actinomortierella ambigua</name>
    <dbReference type="NCBI Taxonomy" id="1343610"/>
    <lineage>
        <taxon>Eukaryota</taxon>
        <taxon>Fungi</taxon>
        <taxon>Fungi incertae sedis</taxon>
        <taxon>Mucoromycota</taxon>
        <taxon>Mortierellomycotina</taxon>
        <taxon>Mortierellomycetes</taxon>
        <taxon>Mortierellales</taxon>
        <taxon>Mortierellaceae</taxon>
        <taxon>Actinomortierella</taxon>
    </lineage>
</organism>
<feature type="compositionally biased region" description="Acidic residues" evidence="1">
    <location>
        <begin position="753"/>
        <end position="769"/>
    </location>
</feature>
<evidence type="ECO:0008006" key="4">
    <source>
        <dbReference type="Google" id="ProtNLM"/>
    </source>
</evidence>
<evidence type="ECO:0000313" key="2">
    <source>
        <dbReference type="EMBL" id="KAG0255935.1"/>
    </source>
</evidence>
<dbReference type="EMBL" id="JAAAJB010000434">
    <property type="protein sequence ID" value="KAG0255935.1"/>
    <property type="molecule type" value="Genomic_DNA"/>
</dbReference>
<evidence type="ECO:0000256" key="1">
    <source>
        <dbReference type="SAM" id="MobiDB-lite"/>
    </source>
</evidence>
<dbReference type="OrthoDB" id="2446866at2759"/>
<feature type="region of interest" description="Disordered" evidence="1">
    <location>
        <begin position="743"/>
        <end position="770"/>
    </location>
</feature>
<evidence type="ECO:0000313" key="3">
    <source>
        <dbReference type="Proteomes" id="UP000807716"/>
    </source>
</evidence>
<keyword evidence="3" id="KW-1185">Reference proteome</keyword>
<accession>A0A9P6PXK8</accession>
<feature type="compositionally biased region" description="Basic and acidic residues" evidence="1">
    <location>
        <begin position="943"/>
        <end position="958"/>
    </location>
</feature>
<feature type="compositionally biased region" description="Gly residues" evidence="1">
    <location>
        <begin position="661"/>
        <end position="671"/>
    </location>
</feature>
<feature type="compositionally biased region" description="Low complexity" evidence="1">
    <location>
        <begin position="118"/>
        <end position="138"/>
    </location>
</feature>
<feature type="compositionally biased region" description="Low complexity" evidence="1">
    <location>
        <begin position="959"/>
        <end position="969"/>
    </location>
</feature>
<gene>
    <name evidence="2" type="ORF">DFQ27_005992</name>
</gene>
<feature type="region of interest" description="Disordered" evidence="1">
    <location>
        <begin position="118"/>
        <end position="142"/>
    </location>
</feature>
<dbReference type="Gene3D" id="3.80.10.10">
    <property type="entry name" value="Ribonuclease Inhibitor"/>
    <property type="match status" value="1"/>
</dbReference>
<reference evidence="2" key="1">
    <citation type="journal article" date="2020" name="Fungal Divers.">
        <title>Resolving the Mortierellaceae phylogeny through synthesis of multi-gene phylogenetics and phylogenomics.</title>
        <authorList>
            <person name="Vandepol N."/>
            <person name="Liber J."/>
            <person name="Desiro A."/>
            <person name="Na H."/>
            <person name="Kennedy M."/>
            <person name="Barry K."/>
            <person name="Grigoriev I.V."/>
            <person name="Miller A.N."/>
            <person name="O'Donnell K."/>
            <person name="Stajich J.E."/>
            <person name="Bonito G."/>
        </authorList>
    </citation>
    <scope>NUCLEOTIDE SEQUENCE</scope>
    <source>
        <strain evidence="2">BC1065</strain>
    </source>
</reference>
<proteinExistence type="predicted"/>
<feature type="region of interest" description="Disordered" evidence="1">
    <location>
        <begin position="943"/>
        <end position="988"/>
    </location>
</feature>
<feature type="region of interest" description="Disordered" evidence="1">
    <location>
        <begin position="645"/>
        <end position="681"/>
    </location>
</feature>
<name>A0A9P6PXK8_9FUNG</name>
<dbReference type="AlphaFoldDB" id="A0A9P6PXK8"/>
<protein>
    <recommendedName>
        <fullName evidence="4">F-box domain-containing protein</fullName>
    </recommendedName>
</protein>
<dbReference type="SUPFAM" id="SSF52047">
    <property type="entry name" value="RNI-like"/>
    <property type="match status" value="1"/>
</dbReference>
<sequence>MAQGMGSMAVQMDDPLHPASVPSHSRNLLQLPPECVEAIVRRVLDIPTLFALLFVCKEMSAVAEKVIYEDPFRLTVGNKNTSFVHGRLLDRLLPLSPYEDEVFDRILHTLGHRRRPALAATDSTNATASTTADNTTTLPPLSDETAAPAAAIDASAQEAMTHAESTCSPHKKQYNNALSHLRIFDYDVDMYNTTYFHPSAYMITRDIVDHYHLRWEPALRKVQSTVGWACFGHQLRQLQRLRIPIWDLERFLDQLPSLVNVRVLNFAATKVWPTNSHPEVAQVLVVDQLRIVVEFIKAFQLFHGSERPQQCEIFNLDMGLGGEEAKALERQFYALLPPLPSPTHLSVQNWPRMAARYEHVDLSQVTDITYTDTRVDWPDRQHLVLERCQSLEQLNCLGLERDMFIFRKTMPRGWCSISGLRLQCNGFIMRDLVDSAMVVLHGSLTTAIFTVRTTSITLLDPELTIGKHWPSFPVLQTLHIQAKETIFLHPRALHDAPKLKSLYLFDETNLYNPYTLAQLEPWRLPSLRSLYLQGMTAAAFHPKSLAGLPQLANATIKGVKMDARRYFMPRHSDNTPRGMLLAELWTWDWEMPALTNLRMEGELAYRFDFQWLEFCPQLTELSLKIGGHHRPMLLSPAITARTRLRQHRGRECEGRVQEAGQGEGGEHGGNSGSNSKDTTDKAVAVEHRSCIGLWELEEDVEEGKHVDWEALQEAERRGLLTRLACQPRIAKVDSGKCNHGFVNNIPSNYNKNDEDEDDVDKDEDDDDSDTSSLWIRSNLEHLELEGRWLMTDRLLQRLLFRNLRRLKYLALQGPKGYTRWGLLECTRRHRCLERVESSQMVTRADSQLLGLEPPEIRRWTRGGWRGGIQEWNTRPAREANRPRVLHQEELGVEGMMTTAAITATTVEASDGEVMVVGWDWEALDPEKTPRTKIAWWEQIDDEKEKKEKEDKLKNKNNKDTNTAKTNAKAPVPKAQPLVPANGSAPTAATENDCDVIEDDGAPGPSSYVAGLILDDKERLPPLQQHQQSSPMEQERSITVGATATTTTLVVDTGATTATTTTTSSTNIDKEALEQGYVVYQFMKDHFRFKRQGSSQQPTSENWPE</sequence>
<dbReference type="Proteomes" id="UP000807716">
    <property type="component" value="Unassembled WGS sequence"/>
</dbReference>